<dbReference type="STRING" id="935791.I3EJ08"/>
<dbReference type="InterPro" id="IPR018359">
    <property type="entry name" value="Bromodomain_CS"/>
</dbReference>
<dbReference type="HOGENOM" id="CLU_001499_5_1_1"/>
<dbReference type="Pfam" id="PF17035">
    <property type="entry name" value="BET"/>
    <property type="match status" value="1"/>
</dbReference>
<dbReference type="GO" id="GO:0005634">
    <property type="term" value="C:nucleus"/>
    <property type="evidence" value="ECO:0007669"/>
    <property type="project" value="TreeGrafter"/>
</dbReference>
<accession>I3EJ08</accession>
<dbReference type="InterPro" id="IPR027353">
    <property type="entry name" value="NET_dom"/>
</dbReference>
<dbReference type="PANTHER" id="PTHR22880:SF225">
    <property type="entry name" value="BROMODOMAIN-CONTAINING PROTEIN BET-1-RELATED"/>
    <property type="match status" value="1"/>
</dbReference>
<evidence type="ECO:0000259" key="5">
    <source>
        <dbReference type="PROSITE" id="PS51525"/>
    </source>
</evidence>
<dbReference type="PANTHER" id="PTHR22880">
    <property type="entry name" value="FALZ-RELATED BROMODOMAIN-CONTAINING PROTEINS"/>
    <property type="match status" value="1"/>
</dbReference>
<evidence type="ECO:0000313" key="7">
    <source>
        <dbReference type="Proteomes" id="UP000002872"/>
    </source>
</evidence>
<dbReference type="VEuPathDB" id="MicrosporidiaDB:NEQG_01024"/>
<proteinExistence type="predicted"/>
<dbReference type="GO" id="GO:0000785">
    <property type="term" value="C:chromatin"/>
    <property type="evidence" value="ECO:0007669"/>
    <property type="project" value="TreeGrafter"/>
</dbReference>
<dbReference type="PROSITE" id="PS50014">
    <property type="entry name" value="BROMODOMAIN_2"/>
    <property type="match status" value="2"/>
</dbReference>
<evidence type="ECO:0000256" key="2">
    <source>
        <dbReference type="PROSITE-ProRule" id="PRU00035"/>
    </source>
</evidence>
<gene>
    <name evidence="6" type="ORF">NEQG_01024</name>
</gene>
<dbReference type="AlphaFoldDB" id="I3EJ08"/>
<dbReference type="Proteomes" id="UP000002872">
    <property type="component" value="Unassembled WGS sequence"/>
</dbReference>
<dbReference type="PROSITE" id="PS51525">
    <property type="entry name" value="NET"/>
    <property type="match status" value="1"/>
</dbReference>
<feature type="domain" description="Bromo" evidence="4">
    <location>
        <begin position="166"/>
        <end position="236"/>
    </location>
</feature>
<organism evidence="6 7">
    <name type="scientific">Nematocida parisii (strain ERTm3)</name>
    <name type="common">Nematode killer fungus</name>
    <dbReference type="NCBI Taxonomy" id="935791"/>
    <lineage>
        <taxon>Eukaryota</taxon>
        <taxon>Fungi</taxon>
        <taxon>Fungi incertae sedis</taxon>
        <taxon>Microsporidia</taxon>
        <taxon>Nematocida</taxon>
    </lineage>
</organism>
<dbReference type="SUPFAM" id="SSF47370">
    <property type="entry name" value="Bromodomain"/>
    <property type="match status" value="2"/>
</dbReference>
<dbReference type="OrthoDB" id="784962at2759"/>
<dbReference type="Pfam" id="PF00439">
    <property type="entry name" value="Bromodomain"/>
    <property type="match status" value="2"/>
</dbReference>
<dbReference type="InterPro" id="IPR036427">
    <property type="entry name" value="Bromodomain-like_sf"/>
</dbReference>
<evidence type="ECO:0000256" key="3">
    <source>
        <dbReference type="SAM" id="Coils"/>
    </source>
</evidence>
<evidence type="ECO:0000259" key="4">
    <source>
        <dbReference type="PROSITE" id="PS50014"/>
    </source>
</evidence>
<keyword evidence="3" id="KW-0175">Coiled coil</keyword>
<dbReference type="PRINTS" id="PR00503">
    <property type="entry name" value="BROMODOMAIN"/>
</dbReference>
<dbReference type="InterPro" id="IPR001487">
    <property type="entry name" value="Bromodomain"/>
</dbReference>
<evidence type="ECO:0008006" key="8">
    <source>
        <dbReference type="Google" id="ProtNLM"/>
    </source>
</evidence>
<dbReference type="InterPro" id="IPR050935">
    <property type="entry name" value="Bromo_chromatin_reader"/>
</dbReference>
<feature type="domain" description="Bromo" evidence="4">
    <location>
        <begin position="33"/>
        <end position="105"/>
    </location>
</feature>
<protein>
    <recommendedName>
        <fullName evidence="8">Bromo domain-containing protein</fullName>
    </recommendedName>
</protein>
<dbReference type="GO" id="GO:0006355">
    <property type="term" value="P:regulation of DNA-templated transcription"/>
    <property type="evidence" value="ECO:0007669"/>
    <property type="project" value="TreeGrafter"/>
</dbReference>
<dbReference type="GO" id="GO:0006338">
    <property type="term" value="P:chromatin remodeling"/>
    <property type="evidence" value="ECO:0007669"/>
    <property type="project" value="TreeGrafter"/>
</dbReference>
<keyword evidence="1 2" id="KW-0103">Bromodomain</keyword>
<dbReference type="PROSITE" id="PS00633">
    <property type="entry name" value="BROMODOMAIN_1"/>
    <property type="match status" value="2"/>
</dbReference>
<dbReference type="EMBL" id="GL870877">
    <property type="protein sequence ID" value="EIJ89205.1"/>
    <property type="molecule type" value="Genomic_DNA"/>
</dbReference>
<reference evidence="6" key="1">
    <citation type="submission" date="2011-01" db="EMBL/GenBank/DDBJ databases">
        <title>The Genome Sequence of Nematocida parisii strain ERTm3.</title>
        <authorList>
            <consortium name="The Broad Institute Genome Sequencing Platform"/>
            <consortium name="The Broad Institute Genome Sequencing Center for Infectious Disease"/>
            <person name="Cuomo C."/>
            <person name="Troemel E."/>
            <person name="Young S.K."/>
            <person name="Zeng Q."/>
            <person name="Gargeya S."/>
            <person name="Fitzgerald M."/>
            <person name="Haas B."/>
            <person name="Abouelleil A."/>
            <person name="Alvarado L."/>
            <person name="Arachchi H.M."/>
            <person name="Berlin A."/>
            <person name="Chapman S.B."/>
            <person name="Gearin G."/>
            <person name="Goldberg J."/>
            <person name="Griggs A."/>
            <person name="Gujja S."/>
            <person name="Hansen M."/>
            <person name="Heiman D."/>
            <person name="Howarth C."/>
            <person name="Larimer J."/>
            <person name="Lui A."/>
            <person name="MacDonald P.J.P."/>
            <person name="McCowen C."/>
            <person name="Montmayeur A."/>
            <person name="Murphy C."/>
            <person name="Neiman D."/>
            <person name="Pearson M."/>
            <person name="Priest M."/>
            <person name="Roberts A."/>
            <person name="Saif S."/>
            <person name="Shea T."/>
            <person name="Sisk P."/>
            <person name="Stolte C."/>
            <person name="Sykes S."/>
            <person name="Wortman J."/>
            <person name="Nusbaum C."/>
            <person name="Birren B."/>
        </authorList>
    </citation>
    <scope>NUCLEOTIDE SEQUENCE</scope>
    <source>
        <strain evidence="6">ERTm3</strain>
    </source>
</reference>
<dbReference type="SMART" id="SM00297">
    <property type="entry name" value="BROMO"/>
    <property type="match status" value="2"/>
</dbReference>
<feature type="coiled-coil region" evidence="3">
    <location>
        <begin position="264"/>
        <end position="291"/>
    </location>
</feature>
<feature type="domain" description="NET" evidence="5">
    <location>
        <begin position="282"/>
        <end position="364"/>
    </location>
</feature>
<dbReference type="Gene3D" id="1.20.1270.220">
    <property type="match status" value="1"/>
</dbReference>
<name>I3EJ08_NEMP3</name>
<dbReference type="InParanoid" id="I3EJ08"/>
<dbReference type="InterPro" id="IPR038336">
    <property type="entry name" value="NET_sf"/>
</dbReference>
<dbReference type="OMA" id="SDFMLII"/>
<dbReference type="Gene3D" id="1.20.920.10">
    <property type="entry name" value="Bromodomain-like"/>
    <property type="match status" value="2"/>
</dbReference>
<evidence type="ECO:0000313" key="6">
    <source>
        <dbReference type="EMBL" id="EIJ89205.1"/>
    </source>
</evidence>
<keyword evidence="7" id="KW-1185">Reference proteome</keyword>
<evidence type="ECO:0000256" key="1">
    <source>
        <dbReference type="ARBA" id="ARBA00023117"/>
    </source>
</evidence>
<sequence length="370" mass="42957">MKEKMVHAEGSEKERELSADDLGLCKELLLKLKKSPHAGPFLYPVDPQVLNIPDYYEKIKQPMDLSTISKNLETGIYKSTEDIKADIELMLQNCYTYNQPDTAVSKMGQALEKYFKQLLQKGALDKKRKAEEERNEREKKRKIRSVMTDEEYTKCLDALNEIVKAKYRRINWPFLEPVDETLVPNYYTLITYPMDLGTMRTKLTTHQYAGVDEFMNDFDAMISNCYSFNAEGTDVYVCATKINTQFKQIFEQKKKKPEDSASRIAVLRGLITQYETELRKLEEKAGTETIEYGYEEKLKLKRRIESLAPSKLRPLIVYIQENIPHVMLDEMESLEVNLDALDQKSLRGLSNIVREAYVEEQRVESDSSSE</sequence>